<proteinExistence type="predicted"/>
<dbReference type="InterPro" id="IPR012338">
    <property type="entry name" value="Beta-lactam/transpept-like"/>
</dbReference>
<feature type="signal peptide" evidence="1">
    <location>
        <begin position="1"/>
        <end position="25"/>
    </location>
</feature>
<dbReference type="Proteomes" id="UP001595696">
    <property type="component" value="Unassembled WGS sequence"/>
</dbReference>
<protein>
    <recommendedName>
        <fullName evidence="4">Beta-lactamase family protein</fullName>
    </recommendedName>
</protein>
<dbReference type="SUPFAM" id="SSF56601">
    <property type="entry name" value="beta-lactamase/transpeptidase-like"/>
    <property type="match status" value="1"/>
</dbReference>
<evidence type="ECO:0000313" key="3">
    <source>
        <dbReference type="Proteomes" id="UP001595696"/>
    </source>
</evidence>
<dbReference type="RefSeq" id="WP_378610847.1">
    <property type="nucleotide sequence ID" value="NZ_JBHSAX010000003.1"/>
</dbReference>
<organism evidence="2 3">
    <name type="scientific">Nocardia jiangsuensis</name>
    <dbReference type="NCBI Taxonomy" id="1691563"/>
    <lineage>
        <taxon>Bacteria</taxon>
        <taxon>Bacillati</taxon>
        <taxon>Actinomycetota</taxon>
        <taxon>Actinomycetes</taxon>
        <taxon>Mycobacteriales</taxon>
        <taxon>Nocardiaceae</taxon>
        <taxon>Nocardia</taxon>
    </lineage>
</organism>
<comment type="caution">
    <text evidence="2">The sequence shown here is derived from an EMBL/GenBank/DDBJ whole genome shotgun (WGS) entry which is preliminary data.</text>
</comment>
<evidence type="ECO:0000256" key="1">
    <source>
        <dbReference type="SAM" id="SignalP"/>
    </source>
</evidence>
<evidence type="ECO:0000313" key="2">
    <source>
        <dbReference type="EMBL" id="MFC3961091.1"/>
    </source>
</evidence>
<dbReference type="PROSITE" id="PS51257">
    <property type="entry name" value="PROKAR_LIPOPROTEIN"/>
    <property type="match status" value="1"/>
</dbReference>
<reference evidence="3" key="1">
    <citation type="journal article" date="2019" name="Int. J. Syst. Evol. Microbiol.">
        <title>The Global Catalogue of Microorganisms (GCM) 10K type strain sequencing project: providing services to taxonomists for standard genome sequencing and annotation.</title>
        <authorList>
            <consortium name="The Broad Institute Genomics Platform"/>
            <consortium name="The Broad Institute Genome Sequencing Center for Infectious Disease"/>
            <person name="Wu L."/>
            <person name="Ma J."/>
        </authorList>
    </citation>
    <scope>NUCLEOTIDE SEQUENCE [LARGE SCALE GENOMIC DNA]</scope>
    <source>
        <strain evidence="3">CGMCC 4.7330</strain>
    </source>
</reference>
<feature type="chain" id="PRO_5045652513" description="Beta-lactamase family protein" evidence="1">
    <location>
        <begin position="26"/>
        <end position="233"/>
    </location>
</feature>
<dbReference type="Gene3D" id="3.40.710.10">
    <property type="entry name" value="DD-peptidase/beta-lactamase superfamily"/>
    <property type="match status" value="1"/>
</dbReference>
<name>A0ABV8DMA0_9NOCA</name>
<evidence type="ECO:0008006" key="4">
    <source>
        <dbReference type="Google" id="ProtNLM"/>
    </source>
</evidence>
<sequence length="233" mass="23170">MFARRLVLAGVVVGACLHGAPVAGADPAADAVPARTAFSVRTPLGGWGTGTENQPRAALSLAKLYLADYAVRHGDGSPGDLAAAERAIRSSDDAAADTLGARYPQAVAATAAEFGLAQTGGGYWGTATTSTADVATFLLAKETADPGSPLLLWMATAAPVAADGTEQDWGTADVPGVIGTKWGWSDTGSSEVASASFGPGFVVVAHTTGSTEEHTADVFAGVAAAVAAMVLPG</sequence>
<gene>
    <name evidence="2" type="ORF">ACFO0B_03715</name>
</gene>
<keyword evidence="1" id="KW-0732">Signal</keyword>
<keyword evidence="3" id="KW-1185">Reference proteome</keyword>
<accession>A0ABV8DMA0</accession>
<dbReference type="EMBL" id="JBHSAX010000003">
    <property type="protein sequence ID" value="MFC3961091.1"/>
    <property type="molecule type" value="Genomic_DNA"/>
</dbReference>